<evidence type="ECO:0000313" key="4">
    <source>
        <dbReference type="EMBL" id="QDU96755.1"/>
    </source>
</evidence>
<sequence length="155" mass="17377">MWIIRRALLSDLDTLVAMRIAFLEEVNNSGDGVAEALRSYFLEMLPSKTYLSWLAIDEETEEPIGTAGFVFLDKPPSGRNPTGREAYIMNVYTVRHWRKKGVAAGLLDSVLQGAQAAGVGWIRLHATDDGEHLYRSRGFTPTATERILKLLPREE</sequence>
<dbReference type="InterPro" id="IPR050832">
    <property type="entry name" value="Bact_Acetyltransf"/>
</dbReference>
<dbReference type="SUPFAM" id="SSF55729">
    <property type="entry name" value="Acyl-CoA N-acyltransferases (Nat)"/>
    <property type="match status" value="1"/>
</dbReference>
<dbReference type="PANTHER" id="PTHR43877">
    <property type="entry name" value="AMINOALKYLPHOSPHONATE N-ACETYLTRANSFERASE-RELATED-RELATED"/>
    <property type="match status" value="1"/>
</dbReference>
<dbReference type="InterPro" id="IPR000182">
    <property type="entry name" value="GNAT_dom"/>
</dbReference>
<dbReference type="EMBL" id="CP036433">
    <property type="protein sequence ID" value="QDU96755.1"/>
    <property type="molecule type" value="Genomic_DNA"/>
</dbReference>
<dbReference type="KEGG" id="lcre:Pla8534_45760"/>
<proteinExistence type="predicted"/>
<keyword evidence="2" id="KW-0012">Acyltransferase</keyword>
<evidence type="ECO:0000259" key="3">
    <source>
        <dbReference type="PROSITE" id="PS51186"/>
    </source>
</evidence>
<dbReference type="OrthoDB" id="1096234at2"/>
<dbReference type="RefSeq" id="WP_145055364.1">
    <property type="nucleotide sequence ID" value="NZ_CP036433.1"/>
</dbReference>
<dbReference type="Proteomes" id="UP000317648">
    <property type="component" value="Chromosome"/>
</dbReference>
<dbReference type="Pfam" id="PF00583">
    <property type="entry name" value="Acetyltransf_1"/>
    <property type="match status" value="1"/>
</dbReference>
<keyword evidence="1 4" id="KW-0808">Transferase</keyword>
<evidence type="ECO:0000313" key="5">
    <source>
        <dbReference type="Proteomes" id="UP000317648"/>
    </source>
</evidence>
<dbReference type="AlphaFoldDB" id="A0A518DY88"/>
<keyword evidence="5" id="KW-1185">Reference proteome</keyword>
<dbReference type="PROSITE" id="PS51186">
    <property type="entry name" value="GNAT"/>
    <property type="match status" value="1"/>
</dbReference>
<protein>
    <submittedName>
        <fullName evidence="4">Acetyltransferase (GNAT) family protein</fullName>
    </submittedName>
</protein>
<dbReference type="GO" id="GO:0016747">
    <property type="term" value="F:acyltransferase activity, transferring groups other than amino-acyl groups"/>
    <property type="evidence" value="ECO:0007669"/>
    <property type="project" value="InterPro"/>
</dbReference>
<feature type="domain" description="N-acetyltransferase" evidence="3">
    <location>
        <begin position="2"/>
        <end position="155"/>
    </location>
</feature>
<organism evidence="4 5">
    <name type="scientific">Lignipirellula cremea</name>
    <dbReference type="NCBI Taxonomy" id="2528010"/>
    <lineage>
        <taxon>Bacteria</taxon>
        <taxon>Pseudomonadati</taxon>
        <taxon>Planctomycetota</taxon>
        <taxon>Planctomycetia</taxon>
        <taxon>Pirellulales</taxon>
        <taxon>Pirellulaceae</taxon>
        <taxon>Lignipirellula</taxon>
    </lineage>
</organism>
<dbReference type="InterPro" id="IPR016181">
    <property type="entry name" value="Acyl_CoA_acyltransferase"/>
</dbReference>
<evidence type="ECO:0000256" key="2">
    <source>
        <dbReference type="ARBA" id="ARBA00023315"/>
    </source>
</evidence>
<name>A0A518DY88_9BACT</name>
<dbReference type="CDD" id="cd04301">
    <property type="entry name" value="NAT_SF"/>
    <property type="match status" value="1"/>
</dbReference>
<dbReference type="Gene3D" id="3.40.630.30">
    <property type="match status" value="1"/>
</dbReference>
<evidence type="ECO:0000256" key="1">
    <source>
        <dbReference type="ARBA" id="ARBA00022679"/>
    </source>
</evidence>
<dbReference type="PANTHER" id="PTHR43877:SF1">
    <property type="entry name" value="ACETYLTRANSFERASE"/>
    <property type="match status" value="1"/>
</dbReference>
<accession>A0A518DY88</accession>
<reference evidence="4 5" key="1">
    <citation type="submission" date="2019-02" db="EMBL/GenBank/DDBJ databases">
        <title>Deep-cultivation of Planctomycetes and their phenomic and genomic characterization uncovers novel biology.</title>
        <authorList>
            <person name="Wiegand S."/>
            <person name="Jogler M."/>
            <person name="Boedeker C."/>
            <person name="Pinto D."/>
            <person name="Vollmers J."/>
            <person name="Rivas-Marin E."/>
            <person name="Kohn T."/>
            <person name="Peeters S.H."/>
            <person name="Heuer A."/>
            <person name="Rast P."/>
            <person name="Oberbeckmann S."/>
            <person name="Bunk B."/>
            <person name="Jeske O."/>
            <person name="Meyerdierks A."/>
            <person name="Storesund J.E."/>
            <person name="Kallscheuer N."/>
            <person name="Luecker S."/>
            <person name="Lage O.M."/>
            <person name="Pohl T."/>
            <person name="Merkel B.J."/>
            <person name="Hornburger P."/>
            <person name="Mueller R.-W."/>
            <person name="Bruemmer F."/>
            <person name="Labrenz M."/>
            <person name="Spormann A.M."/>
            <person name="Op den Camp H."/>
            <person name="Overmann J."/>
            <person name="Amann R."/>
            <person name="Jetten M.S.M."/>
            <person name="Mascher T."/>
            <person name="Medema M.H."/>
            <person name="Devos D.P."/>
            <person name="Kaster A.-K."/>
            <person name="Ovreas L."/>
            <person name="Rohde M."/>
            <person name="Galperin M.Y."/>
            <person name="Jogler C."/>
        </authorList>
    </citation>
    <scope>NUCLEOTIDE SEQUENCE [LARGE SCALE GENOMIC DNA]</scope>
    <source>
        <strain evidence="4 5">Pla85_3_4</strain>
    </source>
</reference>
<gene>
    <name evidence="4" type="ORF">Pla8534_45760</name>
</gene>